<dbReference type="EMBL" id="KQ414735">
    <property type="protein sequence ID" value="KOC62179.1"/>
    <property type="molecule type" value="Genomic_DNA"/>
</dbReference>
<dbReference type="Proteomes" id="UP000053825">
    <property type="component" value="Unassembled WGS sequence"/>
</dbReference>
<gene>
    <name evidence="1" type="ORF">WH47_03937</name>
</gene>
<name>A0A0L7QUE2_9HYME</name>
<sequence length="55" mass="6160">MDSTESSFGNISETNDWLQLIFCIWSPPTLLPIPSKFRVDQRPGSFGATPNLSLF</sequence>
<proteinExistence type="predicted"/>
<evidence type="ECO:0000313" key="2">
    <source>
        <dbReference type="Proteomes" id="UP000053825"/>
    </source>
</evidence>
<protein>
    <submittedName>
        <fullName evidence="1">Uncharacterized protein</fullName>
    </submittedName>
</protein>
<accession>A0A0L7QUE2</accession>
<organism evidence="1 2">
    <name type="scientific">Habropoda laboriosa</name>
    <dbReference type="NCBI Taxonomy" id="597456"/>
    <lineage>
        <taxon>Eukaryota</taxon>
        <taxon>Metazoa</taxon>
        <taxon>Ecdysozoa</taxon>
        <taxon>Arthropoda</taxon>
        <taxon>Hexapoda</taxon>
        <taxon>Insecta</taxon>
        <taxon>Pterygota</taxon>
        <taxon>Neoptera</taxon>
        <taxon>Endopterygota</taxon>
        <taxon>Hymenoptera</taxon>
        <taxon>Apocrita</taxon>
        <taxon>Aculeata</taxon>
        <taxon>Apoidea</taxon>
        <taxon>Anthophila</taxon>
        <taxon>Apidae</taxon>
        <taxon>Habropoda</taxon>
    </lineage>
</organism>
<dbReference type="AlphaFoldDB" id="A0A0L7QUE2"/>
<reference evidence="1 2" key="1">
    <citation type="submission" date="2015-07" db="EMBL/GenBank/DDBJ databases">
        <title>The genome of Habropoda laboriosa.</title>
        <authorList>
            <person name="Pan H."/>
            <person name="Kapheim K."/>
        </authorList>
    </citation>
    <scope>NUCLEOTIDE SEQUENCE [LARGE SCALE GENOMIC DNA]</scope>
    <source>
        <strain evidence="1">0110345459</strain>
    </source>
</reference>
<keyword evidence="2" id="KW-1185">Reference proteome</keyword>
<evidence type="ECO:0000313" key="1">
    <source>
        <dbReference type="EMBL" id="KOC62179.1"/>
    </source>
</evidence>